<evidence type="ECO:0000259" key="6">
    <source>
        <dbReference type="PROSITE" id="PS51935"/>
    </source>
</evidence>
<protein>
    <recommendedName>
        <fullName evidence="6">NlpC/P60 domain-containing protein</fullName>
    </recommendedName>
</protein>
<dbReference type="PROSITE" id="PS51935">
    <property type="entry name" value="NLPC_P60"/>
    <property type="match status" value="1"/>
</dbReference>
<keyword evidence="2" id="KW-0645">Protease</keyword>
<accession>A0ABP9Q3J2</accession>
<evidence type="ECO:0000256" key="4">
    <source>
        <dbReference type="ARBA" id="ARBA00022807"/>
    </source>
</evidence>
<evidence type="ECO:0000256" key="5">
    <source>
        <dbReference type="SAM" id="MobiDB-lite"/>
    </source>
</evidence>
<evidence type="ECO:0000256" key="1">
    <source>
        <dbReference type="ARBA" id="ARBA00007074"/>
    </source>
</evidence>
<dbReference type="InterPro" id="IPR038765">
    <property type="entry name" value="Papain-like_cys_pep_sf"/>
</dbReference>
<feature type="region of interest" description="Disordered" evidence="5">
    <location>
        <begin position="59"/>
        <end position="92"/>
    </location>
</feature>
<dbReference type="RefSeq" id="WP_185060934.1">
    <property type="nucleotide sequence ID" value="NZ_BAABJP010000013.1"/>
</dbReference>
<proteinExistence type="inferred from homology"/>
<dbReference type="SUPFAM" id="SSF54001">
    <property type="entry name" value="Cysteine proteinases"/>
    <property type="match status" value="1"/>
</dbReference>
<keyword evidence="4" id="KW-0788">Thiol protease</keyword>
<sequence>MDPTYAAGQFYRHLQAVPGWGQMAVTAAAQAVQRSATPNAYARHEPAARALATALGAATCAPPDQTAPDQTGPAQAPPPQAASTPPDGGTADPAAAAAIAYARGQLGRPYVWGGNGPGGFDCSGLIQQAYRSAGIVLPAPRTASTGPRLATNDPLMPGDLVFYGNPAIANGITHVALVIGDG</sequence>
<comment type="caution">
    <text evidence="7">The sequence shown here is derived from an EMBL/GenBank/DDBJ whole genome shotgun (WGS) entry which is preliminary data.</text>
</comment>
<evidence type="ECO:0000313" key="8">
    <source>
        <dbReference type="Proteomes" id="UP001428817"/>
    </source>
</evidence>
<comment type="similarity">
    <text evidence="1">Belongs to the peptidase C40 family.</text>
</comment>
<dbReference type="Proteomes" id="UP001428817">
    <property type="component" value="Unassembled WGS sequence"/>
</dbReference>
<dbReference type="Gene3D" id="3.90.1720.10">
    <property type="entry name" value="endopeptidase domain like (from Nostoc punctiforme)"/>
    <property type="match status" value="1"/>
</dbReference>
<feature type="compositionally biased region" description="Low complexity" evidence="5">
    <location>
        <begin position="59"/>
        <end position="74"/>
    </location>
</feature>
<evidence type="ECO:0000256" key="3">
    <source>
        <dbReference type="ARBA" id="ARBA00022801"/>
    </source>
</evidence>
<feature type="compositionally biased region" description="Low complexity" evidence="5">
    <location>
        <begin position="81"/>
        <end position="92"/>
    </location>
</feature>
<evidence type="ECO:0000313" key="7">
    <source>
        <dbReference type="EMBL" id="GAA5156425.1"/>
    </source>
</evidence>
<gene>
    <name evidence="7" type="ORF">GCM10023321_32140</name>
</gene>
<name>A0ABP9Q3J2_9PSEU</name>
<reference evidence="8" key="1">
    <citation type="journal article" date="2019" name="Int. J. Syst. Evol. Microbiol.">
        <title>The Global Catalogue of Microorganisms (GCM) 10K type strain sequencing project: providing services to taxonomists for standard genome sequencing and annotation.</title>
        <authorList>
            <consortium name="The Broad Institute Genomics Platform"/>
            <consortium name="The Broad Institute Genome Sequencing Center for Infectious Disease"/>
            <person name="Wu L."/>
            <person name="Ma J."/>
        </authorList>
    </citation>
    <scope>NUCLEOTIDE SEQUENCE [LARGE SCALE GENOMIC DNA]</scope>
    <source>
        <strain evidence="8">JCM 18303</strain>
    </source>
</reference>
<dbReference type="InterPro" id="IPR051794">
    <property type="entry name" value="PG_Endopeptidase_C40"/>
</dbReference>
<dbReference type="PANTHER" id="PTHR47359">
    <property type="entry name" value="PEPTIDOGLYCAN DL-ENDOPEPTIDASE CWLO"/>
    <property type="match status" value="1"/>
</dbReference>
<evidence type="ECO:0000256" key="2">
    <source>
        <dbReference type="ARBA" id="ARBA00022670"/>
    </source>
</evidence>
<dbReference type="Pfam" id="PF00877">
    <property type="entry name" value="NLPC_P60"/>
    <property type="match status" value="1"/>
</dbReference>
<dbReference type="EMBL" id="BAABJP010000013">
    <property type="protein sequence ID" value="GAA5156425.1"/>
    <property type="molecule type" value="Genomic_DNA"/>
</dbReference>
<organism evidence="7 8">
    <name type="scientific">Pseudonocardia eucalypti</name>
    <dbReference type="NCBI Taxonomy" id="648755"/>
    <lineage>
        <taxon>Bacteria</taxon>
        <taxon>Bacillati</taxon>
        <taxon>Actinomycetota</taxon>
        <taxon>Actinomycetes</taxon>
        <taxon>Pseudonocardiales</taxon>
        <taxon>Pseudonocardiaceae</taxon>
        <taxon>Pseudonocardia</taxon>
    </lineage>
</organism>
<dbReference type="InterPro" id="IPR000064">
    <property type="entry name" value="NLP_P60_dom"/>
</dbReference>
<feature type="domain" description="NlpC/P60" evidence="6">
    <location>
        <begin position="92"/>
        <end position="182"/>
    </location>
</feature>
<keyword evidence="3" id="KW-0378">Hydrolase</keyword>
<keyword evidence="8" id="KW-1185">Reference proteome</keyword>
<dbReference type="PANTHER" id="PTHR47359:SF3">
    <property type="entry name" value="NLP_P60 DOMAIN-CONTAINING PROTEIN-RELATED"/>
    <property type="match status" value="1"/>
</dbReference>